<protein>
    <submittedName>
        <fullName evidence="1">Uncharacterized protein</fullName>
    </submittedName>
</protein>
<comment type="caution">
    <text evidence="1">The sequence shown here is derived from an EMBL/GenBank/DDBJ whole genome shotgun (WGS) entry which is preliminary data.</text>
</comment>
<evidence type="ECO:0000313" key="2">
    <source>
        <dbReference type="Proteomes" id="UP000076555"/>
    </source>
</evidence>
<organism evidence="1 2">
    <name type="scientific">Nodularia spumigena CENA596</name>
    <dbReference type="NCBI Taxonomy" id="1819295"/>
    <lineage>
        <taxon>Bacteria</taxon>
        <taxon>Bacillati</taxon>
        <taxon>Cyanobacteriota</taxon>
        <taxon>Cyanophyceae</taxon>
        <taxon>Nostocales</taxon>
        <taxon>Nodulariaceae</taxon>
        <taxon>Nodularia</taxon>
    </lineage>
</organism>
<gene>
    <name evidence="1" type="ORF">A2T98_22040</name>
</gene>
<dbReference type="EMBL" id="LWAJ01000288">
    <property type="protein sequence ID" value="KZL47675.1"/>
    <property type="molecule type" value="Genomic_DNA"/>
</dbReference>
<reference evidence="1 2" key="1">
    <citation type="submission" date="2016-04" db="EMBL/GenBank/DDBJ databases">
        <title>Draft Genome Assembly of the Bloom-forming Cyanobacterium Nodularia spumigena Strain CENA596 in Shrimp Production Ponds.</title>
        <authorList>
            <person name="Popin R.V."/>
            <person name="Rigonato J."/>
            <person name="Abreu V.A."/>
            <person name="Andreote A.P."/>
            <person name="Silveira S.B."/>
            <person name="Odebrecht C."/>
            <person name="Fiore M.F."/>
        </authorList>
    </citation>
    <scope>NUCLEOTIDE SEQUENCE [LARGE SCALE GENOMIC DNA]</scope>
    <source>
        <strain evidence="1 2">CENA596</strain>
    </source>
</reference>
<dbReference type="Proteomes" id="UP000076555">
    <property type="component" value="Unassembled WGS sequence"/>
</dbReference>
<evidence type="ECO:0000313" key="1">
    <source>
        <dbReference type="EMBL" id="KZL47675.1"/>
    </source>
</evidence>
<dbReference type="AlphaFoldDB" id="A0A161VLT6"/>
<proteinExistence type="predicted"/>
<sequence>MLGKHEPKILKQPLDITLTKKISTLCDDLERRINLATQKFGNVKEYADALNSFRDSDVLTEITELNTLLADLTKNLASAV</sequence>
<accession>A0A161VLT6</accession>
<name>A0A161VLT6_NODSP</name>